<proteinExistence type="predicted"/>
<accession>A0A6A4Z795</accession>
<organism evidence="2 3">
    <name type="scientific">Aphanomyces astaci</name>
    <name type="common">Crayfish plague agent</name>
    <dbReference type="NCBI Taxonomy" id="112090"/>
    <lineage>
        <taxon>Eukaryota</taxon>
        <taxon>Sar</taxon>
        <taxon>Stramenopiles</taxon>
        <taxon>Oomycota</taxon>
        <taxon>Saprolegniomycetes</taxon>
        <taxon>Saprolegniales</taxon>
        <taxon>Verrucalvaceae</taxon>
        <taxon>Aphanomyces</taxon>
    </lineage>
</organism>
<protein>
    <submittedName>
        <fullName evidence="2">Uncharacterized protein</fullName>
    </submittedName>
</protein>
<sequence length="216" mass="23903">MTTPPNDEPSTKRQRVGASDATSAAASPLPIASNPPWRPVGEDMMPRIRMPNTVIDDIVAAGVVKDECEGEDLFTLRLVSTNSEAWQVFKRWACSLGNVFLLVRTLHARSEPNAIYPPNGMGYRVDSEARTIVTNMAHFMPADVANGIPEFPDPLKRWRNLVNVENAEVAVTAVVEAISNPSPRFPLIRALEPGTYICHLLYTWRAGLVIVPIFRQ</sequence>
<dbReference type="AlphaFoldDB" id="A0A6A4Z795"/>
<reference evidence="2 3" key="1">
    <citation type="submission" date="2019-06" db="EMBL/GenBank/DDBJ databases">
        <title>Genomics analysis of Aphanomyces spp. identifies a new class of oomycete effector associated with host adaptation.</title>
        <authorList>
            <person name="Gaulin E."/>
        </authorList>
    </citation>
    <scope>NUCLEOTIDE SEQUENCE [LARGE SCALE GENOMIC DNA]</scope>
    <source>
        <strain evidence="2 3">E</strain>
    </source>
</reference>
<dbReference type="Proteomes" id="UP000469452">
    <property type="component" value="Unassembled WGS sequence"/>
</dbReference>
<dbReference type="EMBL" id="VJMI01020074">
    <property type="protein sequence ID" value="KAF0705546.1"/>
    <property type="molecule type" value="Genomic_DNA"/>
</dbReference>
<feature type="region of interest" description="Disordered" evidence="1">
    <location>
        <begin position="1"/>
        <end position="40"/>
    </location>
</feature>
<evidence type="ECO:0000313" key="3">
    <source>
        <dbReference type="Proteomes" id="UP000469452"/>
    </source>
</evidence>
<gene>
    <name evidence="2" type="ORF">AaE_014471</name>
</gene>
<evidence type="ECO:0000313" key="2">
    <source>
        <dbReference type="EMBL" id="KAF0705546.1"/>
    </source>
</evidence>
<name>A0A6A4Z795_APHAT</name>
<evidence type="ECO:0000256" key="1">
    <source>
        <dbReference type="SAM" id="MobiDB-lite"/>
    </source>
</evidence>
<comment type="caution">
    <text evidence="2">The sequence shown here is derived from an EMBL/GenBank/DDBJ whole genome shotgun (WGS) entry which is preliminary data.</text>
</comment>